<comment type="caution">
    <text evidence="1">The sequence shown here is derived from an EMBL/GenBank/DDBJ whole genome shotgun (WGS) entry which is preliminary data.</text>
</comment>
<gene>
    <name evidence="1" type="ORF">FBU59_002139</name>
</gene>
<proteinExistence type="predicted"/>
<accession>A0ACC1JBZ4</accession>
<name>A0ACC1JBZ4_9FUNG</name>
<dbReference type="Proteomes" id="UP001150603">
    <property type="component" value="Unassembled WGS sequence"/>
</dbReference>
<dbReference type="EMBL" id="JANBPW010001119">
    <property type="protein sequence ID" value="KAJ1946034.1"/>
    <property type="molecule type" value="Genomic_DNA"/>
</dbReference>
<evidence type="ECO:0000313" key="1">
    <source>
        <dbReference type="EMBL" id="KAJ1946034.1"/>
    </source>
</evidence>
<protein>
    <submittedName>
        <fullName evidence="1">Uncharacterized protein</fullName>
    </submittedName>
</protein>
<reference evidence="1" key="1">
    <citation type="submission" date="2022-07" db="EMBL/GenBank/DDBJ databases">
        <title>Phylogenomic reconstructions and comparative analyses of Kickxellomycotina fungi.</title>
        <authorList>
            <person name="Reynolds N.K."/>
            <person name="Stajich J.E."/>
            <person name="Barry K."/>
            <person name="Grigoriev I.V."/>
            <person name="Crous P."/>
            <person name="Smith M.E."/>
        </authorList>
    </citation>
    <scope>NUCLEOTIDE SEQUENCE</scope>
    <source>
        <strain evidence="1">NRRL 5244</strain>
    </source>
</reference>
<organism evidence="1 2">
    <name type="scientific">Linderina macrospora</name>
    <dbReference type="NCBI Taxonomy" id="4868"/>
    <lineage>
        <taxon>Eukaryota</taxon>
        <taxon>Fungi</taxon>
        <taxon>Fungi incertae sedis</taxon>
        <taxon>Zoopagomycota</taxon>
        <taxon>Kickxellomycotina</taxon>
        <taxon>Kickxellomycetes</taxon>
        <taxon>Kickxellales</taxon>
        <taxon>Kickxellaceae</taxon>
        <taxon>Linderina</taxon>
    </lineage>
</organism>
<keyword evidence="2" id="KW-1185">Reference proteome</keyword>
<sequence length="351" mass="40827">MVHHDWFESLIQTTGMPVTDELRILLIETMFARLPLEHRTKLMARLDARMRRDFIRDLPIELSTRILSYLPLTDITQSVSLVSRQWWSVTRDRSLWHSLFLQQGWQLDMDRWAYYNTLPVEMNPDIVMLEQYSDTQQLQQSFVPMNRDTAMASRKKAMDRAWNAPGLPSSTNGHGLFDNPDSSFFEAAQQRRFRGKLYRRQPVINANFLPPLTDSPPRYLSPENLAPYESAPPIAPVDWLGMYKHQYQLETNWVHGNCKISRWPMAHTESIYCLQFDRHNRLFTGSRDHTIKVWYLADNSEITPLTTLSAHTGSVLTLQVDGDTLISGSSDATICVWDLKTQTVQHTLPRY</sequence>
<evidence type="ECO:0000313" key="2">
    <source>
        <dbReference type="Proteomes" id="UP001150603"/>
    </source>
</evidence>